<feature type="region of interest" description="Disordered" evidence="1">
    <location>
        <begin position="1"/>
        <end position="116"/>
    </location>
</feature>
<comment type="caution">
    <text evidence="2">The sequence shown here is derived from an EMBL/GenBank/DDBJ whole genome shotgun (WGS) entry which is preliminary data.</text>
</comment>
<sequence>MGRPQDDGRRHLCHTRREQQQHTRQLLGCTAGPKHAMPPPPKGRPRGTVGNRAWHQDRRPAPPPYSSPPAANIAAAPEAAAAPDAAPDADAAADCDASSSSFSASLPPTTTTTRRAGLAGLYPGDMLRSTKGAIDNAARLLADLGSALPNHHRRIALGDAAAFRWAAAW</sequence>
<dbReference type="EMBL" id="BRXU01000009">
    <property type="protein sequence ID" value="GLC53872.1"/>
    <property type="molecule type" value="Genomic_DNA"/>
</dbReference>
<feature type="compositionally biased region" description="Basic and acidic residues" evidence="1">
    <location>
        <begin position="1"/>
        <end position="21"/>
    </location>
</feature>
<dbReference type="AlphaFoldDB" id="A0A9W6BLR1"/>
<feature type="compositionally biased region" description="Low complexity" evidence="1">
    <location>
        <begin position="68"/>
        <end position="116"/>
    </location>
</feature>
<reference evidence="2 3" key="1">
    <citation type="journal article" date="2023" name="Commun. Biol.">
        <title>Reorganization of the ancestral sex-determining regions during the evolution of trioecy in Pleodorina starrii.</title>
        <authorList>
            <person name="Takahashi K."/>
            <person name="Suzuki S."/>
            <person name="Kawai-Toyooka H."/>
            <person name="Yamamoto K."/>
            <person name="Hamaji T."/>
            <person name="Ootsuki R."/>
            <person name="Yamaguchi H."/>
            <person name="Kawachi M."/>
            <person name="Higashiyama T."/>
            <person name="Nozaki H."/>
        </authorList>
    </citation>
    <scope>NUCLEOTIDE SEQUENCE [LARGE SCALE GENOMIC DNA]</scope>
    <source>
        <strain evidence="2 3">NIES-4479</strain>
    </source>
</reference>
<accession>A0A9W6BLR1</accession>
<name>A0A9W6BLR1_9CHLO</name>
<evidence type="ECO:0000256" key="1">
    <source>
        <dbReference type="SAM" id="MobiDB-lite"/>
    </source>
</evidence>
<proteinExistence type="predicted"/>
<organism evidence="2 3">
    <name type="scientific">Pleodorina starrii</name>
    <dbReference type="NCBI Taxonomy" id="330485"/>
    <lineage>
        <taxon>Eukaryota</taxon>
        <taxon>Viridiplantae</taxon>
        <taxon>Chlorophyta</taxon>
        <taxon>core chlorophytes</taxon>
        <taxon>Chlorophyceae</taxon>
        <taxon>CS clade</taxon>
        <taxon>Chlamydomonadales</taxon>
        <taxon>Volvocaceae</taxon>
        <taxon>Pleodorina</taxon>
    </lineage>
</organism>
<evidence type="ECO:0000313" key="3">
    <source>
        <dbReference type="Proteomes" id="UP001165080"/>
    </source>
</evidence>
<evidence type="ECO:0000313" key="2">
    <source>
        <dbReference type="EMBL" id="GLC53872.1"/>
    </source>
</evidence>
<protein>
    <submittedName>
        <fullName evidence="2">Uncharacterized protein</fullName>
    </submittedName>
</protein>
<dbReference type="Proteomes" id="UP001165080">
    <property type="component" value="Unassembled WGS sequence"/>
</dbReference>
<keyword evidence="3" id="KW-1185">Reference proteome</keyword>
<gene>
    <name evidence="2" type="primary">PLEST008002</name>
    <name evidence="2" type="ORF">PLESTB_000798900</name>
</gene>